<evidence type="ECO:0000313" key="2">
    <source>
        <dbReference type="EMBL" id="MZJ38727.1"/>
    </source>
</evidence>
<dbReference type="InterPro" id="IPR014036">
    <property type="entry name" value="DeoR-like_C"/>
</dbReference>
<protein>
    <recommendedName>
        <fullName evidence="1">DeoR-like transcriptional repressor C-terminal sensor domain-containing protein</fullName>
    </recommendedName>
</protein>
<organism evidence="2 3">
    <name type="scientific">Collinsella aerofaciens</name>
    <dbReference type="NCBI Taxonomy" id="74426"/>
    <lineage>
        <taxon>Bacteria</taxon>
        <taxon>Bacillati</taxon>
        <taxon>Actinomycetota</taxon>
        <taxon>Coriobacteriia</taxon>
        <taxon>Coriobacteriales</taxon>
        <taxon>Coriobacteriaceae</taxon>
        <taxon>Collinsella</taxon>
    </lineage>
</organism>
<dbReference type="PANTHER" id="PTHR30363:SF44">
    <property type="entry name" value="AGA OPERON TRANSCRIPTIONAL REPRESSOR-RELATED"/>
    <property type="match status" value="1"/>
</dbReference>
<reference evidence="2 3" key="1">
    <citation type="journal article" date="2019" name="Nat. Med.">
        <title>A library of human gut bacterial isolates paired with longitudinal multiomics data enables mechanistic microbiome research.</title>
        <authorList>
            <person name="Poyet M."/>
            <person name="Groussin M."/>
            <person name="Gibbons S.M."/>
            <person name="Avila-Pacheco J."/>
            <person name="Jiang X."/>
            <person name="Kearney S.M."/>
            <person name="Perrotta A.R."/>
            <person name="Berdy B."/>
            <person name="Zhao S."/>
            <person name="Lieberman T.D."/>
            <person name="Swanson P.K."/>
            <person name="Smith M."/>
            <person name="Roesemann S."/>
            <person name="Alexander J.E."/>
            <person name="Rich S.A."/>
            <person name="Livny J."/>
            <person name="Vlamakis H."/>
            <person name="Clish C."/>
            <person name="Bullock K."/>
            <person name="Deik A."/>
            <person name="Scott J."/>
            <person name="Pierce K.A."/>
            <person name="Xavier R.J."/>
            <person name="Alm E.J."/>
        </authorList>
    </citation>
    <scope>NUCLEOTIDE SEQUENCE [LARGE SCALE GENOMIC DNA]</scope>
    <source>
        <strain evidence="2 3">BIOML-A20</strain>
    </source>
</reference>
<comment type="caution">
    <text evidence="2">The sequence shown here is derived from an EMBL/GenBank/DDBJ whole genome shotgun (WGS) entry which is preliminary data.</text>
</comment>
<sequence length="137" mass="15065">MSLLVDKPVTIYTTNGYACRFTGELAAKVVVIGGDFNPVTCSLTGPMVESALRELYFDRAFIGVNAVDEDRGIMTPGYPEAIKKRIVMQNSQASYVLADSSKFHVFSNVKVCDLEGFTVISDRRDSKIGERVKMITA</sequence>
<name>A0A6N9JG33_9ACTN</name>
<dbReference type="Pfam" id="PF00455">
    <property type="entry name" value="DeoRC"/>
    <property type="match status" value="1"/>
</dbReference>
<dbReference type="AlphaFoldDB" id="A0A6N9JG33"/>
<dbReference type="InterPro" id="IPR050313">
    <property type="entry name" value="Carb_Metab_HTH_regulators"/>
</dbReference>
<dbReference type="PANTHER" id="PTHR30363">
    <property type="entry name" value="HTH-TYPE TRANSCRIPTIONAL REGULATOR SRLR-RELATED"/>
    <property type="match status" value="1"/>
</dbReference>
<feature type="domain" description="DeoR-like transcriptional repressor C-terminal sensor" evidence="1">
    <location>
        <begin position="5"/>
        <end position="122"/>
    </location>
</feature>
<gene>
    <name evidence="2" type="ORF">GT464_01960</name>
</gene>
<dbReference type="SMART" id="SM01134">
    <property type="entry name" value="DeoRC"/>
    <property type="match status" value="1"/>
</dbReference>
<dbReference type="InterPro" id="IPR037171">
    <property type="entry name" value="NagB/RpiA_transferase-like"/>
</dbReference>
<proteinExistence type="predicted"/>
<evidence type="ECO:0000313" key="3">
    <source>
        <dbReference type="Proteomes" id="UP000469380"/>
    </source>
</evidence>
<dbReference type="Proteomes" id="UP000469380">
    <property type="component" value="Unassembled WGS sequence"/>
</dbReference>
<dbReference type="SUPFAM" id="SSF100950">
    <property type="entry name" value="NagB/RpiA/CoA transferase-like"/>
    <property type="match status" value="1"/>
</dbReference>
<evidence type="ECO:0000259" key="1">
    <source>
        <dbReference type="Pfam" id="PF00455"/>
    </source>
</evidence>
<dbReference type="EMBL" id="WWSR01000002">
    <property type="protein sequence ID" value="MZJ38727.1"/>
    <property type="molecule type" value="Genomic_DNA"/>
</dbReference>
<accession>A0A6N9JG33</accession>